<evidence type="ECO:0000313" key="3">
    <source>
        <dbReference type="Proteomes" id="UP000034786"/>
    </source>
</evidence>
<proteinExistence type="predicted"/>
<dbReference type="EMBL" id="JYJH01000033">
    <property type="protein sequence ID" value="KJK35187.1"/>
    <property type="molecule type" value="Genomic_DNA"/>
</dbReference>
<gene>
    <name evidence="2" type="ORF">UK15_32525</name>
</gene>
<name>A0A0M2GE06_9ACTN</name>
<sequence length="84" mass="8989">MLTIEFITVHRPQACGACGSPLGETSSPATLTVLFSGMSRILVMDEALGPAYGDQEVRDRISTPHPRAGSVLTSRVGTMENRRS</sequence>
<protein>
    <submittedName>
        <fullName evidence="2">Uncharacterized protein</fullName>
    </submittedName>
</protein>
<keyword evidence="3" id="KW-1185">Reference proteome</keyword>
<dbReference type="AlphaFoldDB" id="A0A0M2GE06"/>
<organism evidence="2 3">
    <name type="scientific">Streptomyces variegatus</name>
    <dbReference type="NCBI Taxonomy" id="284040"/>
    <lineage>
        <taxon>Bacteria</taxon>
        <taxon>Bacillati</taxon>
        <taxon>Actinomycetota</taxon>
        <taxon>Actinomycetes</taxon>
        <taxon>Kitasatosporales</taxon>
        <taxon>Streptomycetaceae</taxon>
        <taxon>Streptomyces</taxon>
    </lineage>
</organism>
<evidence type="ECO:0000256" key="1">
    <source>
        <dbReference type="SAM" id="MobiDB-lite"/>
    </source>
</evidence>
<reference evidence="3" key="1">
    <citation type="submission" date="2015-02" db="EMBL/GenBank/DDBJ databases">
        <authorList>
            <person name="Ju K.-S."/>
            <person name="Doroghazi J.R."/>
            <person name="Metcalf W."/>
        </authorList>
    </citation>
    <scope>NUCLEOTIDE SEQUENCE [LARGE SCALE GENOMIC DNA]</scope>
    <source>
        <strain evidence="3">NRRL B-16380</strain>
    </source>
</reference>
<evidence type="ECO:0000313" key="2">
    <source>
        <dbReference type="EMBL" id="KJK35187.1"/>
    </source>
</evidence>
<comment type="caution">
    <text evidence="2">The sequence shown here is derived from an EMBL/GenBank/DDBJ whole genome shotgun (WGS) entry which is preliminary data.</text>
</comment>
<accession>A0A0M2GE06</accession>
<dbReference type="Proteomes" id="UP000034786">
    <property type="component" value="Unassembled WGS sequence"/>
</dbReference>
<dbReference type="PATRIC" id="fig|284040.3.peg.5331"/>
<feature type="region of interest" description="Disordered" evidence="1">
    <location>
        <begin position="57"/>
        <end position="84"/>
    </location>
</feature>